<sequence>MLTILRGVKWVVGKLFATVEFVIPLSRFSLSLGGKITTLKEQTTVLLNQLSEIMVPTLVVWGAKDPIVPARQAYAAAELITDCQVKVFEDAGHSVYRDKVGEFSQTLAKFLG</sequence>
<organism evidence="2">
    <name type="scientific">marine sediment metagenome</name>
    <dbReference type="NCBI Taxonomy" id="412755"/>
    <lineage>
        <taxon>unclassified sequences</taxon>
        <taxon>metagenomes</taxon>
        <taxon>ecological metagenomes</taxon>
    </lineage>
</organism>
<reference evidence="2" key="1">
    <citation type="journal article" date="2014" name="Front. Microbiol.">
        <title>High frequency of phylogenetically diverse reductive dehalogenase-homologous genes in deep subseafloor sedimentary metagenomes.</title>
        <authorList>
            <person name="Kawai M."/>
            <person name="Futagami T."/>
            <person name="Toyoda A."/>
            <person name="Takaki Y."/>
            <person name="Nishi S."/>
            <person name="Hori S."/>
            <person name="Arai W."/>
            <person name="Tsubouchi T."/>
            <person name="Morono Y."/>
            <person name="Uchiyama I."/>
            <person name="Ito T."/>
            <person name="Fujiyama A."/>
            <person name="Inagaki F."/>
            <person name="Takami H."/>
        </authorList>
    </citation>
    <scope>NUCLEOTIDE SEQUENCE</scope>
    <source>
        <strain evidence="2">Expedition CK06-06</strain>
    </source>
</reference>
<gene>
    <name evidence="2" type="ORF">S12H4_53253</name>
</gene>
<evidence type="ECO:0000259" key="1">
    <source>
        <dbReference type="Pfam" id="PF00561"/>
    </source>
</evidence>
<feature type="domain" description="AB hydrolase-1" evidence="1">
    <location>
        <begin position="47"/>
        <end position="97"/>
    </location>
</feature>
<evidence type="ECO:0000313" key="2">
    <source>
        <dbReference type="EMBL" id="GAJ02704.1"/>
    </source>
</evidence>
<proteinExistence type="predicted"/>
<dbReference type="InterPro" id="IPR029058">
    <property type="entry name" value="AB_hydrolase_fold"/>
</dbReference>
<dbReference type="Gene3D" id="3.40.50.1820">
    <property type="entry name" value="alpha/beta hydrolase"/>
    <property type="match status" value="1"/>
</dbReference>
<name>X1TBR3_9ZZZZ</name>
<dbReference type="Pfam" id="PF00561">
    <property type="entry name" value="Abhydrolase_1"/>
    <property type="match status" value="1"/>
</dbReference>
<dbReference type="EMBL" id="BARW01033878">
    <property type="protein sequence ID" value="GAJ02704.1"/>
    <property type="molecule type" value="Genomic_DNA"/>
</dbReference>
<dbReference type="AlphaFoldDB" id="X1TBR3"/>
<dbReference type="InterPro" id="IPR000073">
    <property type="entry name" value="AB_hydrolase_1"/>
</dbReference>
<accession>X1TBR3</accession>
<comment type="caution">
    <text evidence="2">The sequence shown here is derived from an EMBL/GenBank/DDBJ whole genome shotgun (WGS) entry which is preliminary data.</text>
</comment>
<protein>
    <recommendedName>
        <fullName evidence="1">AB hydrolase-1 domain-containing protein</fullName>
    </recommendedName>
</protein>
<dbReference type="SUPFAM" id="SSF53474">
    <property type="entry name" value="alpha/beta-Hydrolases"/>
    <property type="match status" value="1"/>
</dbReference>